<keyword evidence="1" id="KW-0812">Transmembrane</keyword>
<reference evidence="3" key="1">
    <citation type="journal article" date="2019" name="Int. J. Syst. Evol. Microbiol.">
        <title>The Global Catalogue of Microorganisms (GCM) 10K type strain sequencing project: providing services to taxonomists for standard genome sequencing and annotation.</title>
        <authorList>
            <consortium name="The Broad Institute Genomics Platform"/>
            <consortium name="The Broad Institute Genome Sequencing Center for Infectious Disease"/>
            <person name="Wu L."/>
            <person name="Ma J."/>
        </authorList>
    </citation>
    <scope>NUCLEOTIDE SEQUENCE [LARGE SCALE GENOMIC DNA]</scope>
    <source>
        <strain evidence="3">SHR3</strain>
    </source>
</reference>
<dbReference type="RefSeq" id="WP_096444892.1">
    <property type="nucleotide sequence ID" value="NZ_JBHSOG010000102.1"/>
</dbReference>
<keyword evidence="1" id="KW-1133">Transmembrane helix</keyword>
<feature type="transmembrane region" description="Helical" evidence="1">
    <location>
        <begin position="52"/>
        <end position="72"/>
    </location>
</feature>
<feature type="transmembrane region" description="Helical" evidence="1">
    <location>
        <begin position="84"/>
        <end position="109"/>
    </location>
</feature>
<evidence type="ECO:0000313" key="3">
    <source>
        <dbReference type="Proteomes" id="UP001595974"/>
    </source>
</evidence>
<dbReference type="Proteomes" id="UP001595974">
    <property type="component" value="Unassembled WGS sequence"/>
</dbReference>
<dbReference type="EMBL" id="JBHSOG010000102">
    <property type="protein sequence ID" value="MFC5771944.1"/>
    <property type="molecule type" value="Genomic_DNA"/>
</dbReference>
<evidence type="ECO:0000256" key="1">
    <source>
        <dbReference type="SAM" id="Phobius"/>
    </source>
</evidence>
<sequence>MDDVLETVPLRRAQYGLALLWFVPAFFIFFVLMAQTLFSPVYEGHQRDVMEWYGALVWPTSTLIVGALVANAGMRTDRRVVDKVLLRIAQFCCGAYILALMITVFAPGLSHASGFEKDAWSLLTEARPWLLLLQGVITAMLGLFFSCSFYDEPPTAPAGTPDRGPGGAGS</sequence>
<keyword evidence="3" id="KW-1185">Reference proteome</keyword>
<evidence type="ECO:0008006" key="4">
    <source>
        <dbReference type="Google" id="ProtNLM"/>
    </source>
</evidence>
<protein>
    <recommendedName>
        <fullName evidence="4">DUF4149 domain-containing protein</fullName>
    </recommendedName>
</protein>
<comment type="caution">
    <text evidence="2">The sequence shown here is derived from an EMBL/GenBank/DDBJ whole genome shotgun (WGS) entry which is preliminary data.</text>
</comment>
<feature type="transmembrane region" description="Helical" evidence="1">
    <location>
        <begin position="129"/>
        <end position="150"/>
    </location>
</feature>
<name>A0ABW1AY12_9RHOO</name>
<gene>
    <name evidence="2" type="ORF">ACFPTN_21395</name>
</gene>
<organism evidence="2 3">
    <name type="scientific">Thauera sinica</name>
    <dbReference type="NCBI Taxonomy" id="2665146"/>
    <lineage>
        <taxon>Bacteria</taxon>
        <taxon>Pseudomonadati</taxon>
        <taxon>Pseudomonadota</taxon>
        <taxon>Betaproteobacteria</taxon>
        <taxon>Rhodocyclales</taxon>
        <taxon>Zoogloeaceae</taxon>
        <taxon>Thauera</taxon>
    </lineage>
</organism>
<evidence type="ECO:0000313" key="2">
    <source>
        <dbReference type="EMBL" id="MFC5771944.1"/>
    </source>
</evidence>
<proteinExistence type="predicted"/>
<accession>A0ABW1AY12</accession>
<keyword evidence="1" id="KW-0472">Membrane</keyword>
<feature type="transmembrane region" description="Helical" evidence="1">
    <location>
        <begin position="12"/>
        <end position="32"/>
    </location>
</feature>